<keyword evidence="1 4" id="KW-0732">Signal</keyword>
<dbReference type="GO" id="GO:1990351">
    <property type="term" value="C:transporter complex"/>
    <property type="evidence" value="ECO:0007669"/>
    <property type="project" value="TreeGrafter"/>
</dbReference>
<dbReference type="InterPro" id="IPR020889">
    <property type="entry name" value="LipoPS_assembly_LptD"/>
</dbReference>
<dbReference type="AlphaFoldDB" id="A0A2V1GYD3"/>
<dbReference type="PANTHER" id="PTHR30189:SF1">
    <property type="entry name" value="LPS-ASSEMBLY PROTEIN LPTD"/>
    <property type="match status" value="1"/>
</dbReference>
<comment type="caution">
    <text evidence="4">Lacks conserved residue(s) required for the propagation of feature annotation.</text>
</comment>
<keyword evidence="2 4" id="KW-0472">Membrane</keyword>
<dbReference type="PANTHER" id="PTHR30189">
    <property type="entry name" value="LPS-ASSEMBLY PROTEIN"/>
    <property type="match status" value="1"/>
</dbReference>
<feature type="domain" description="LptD C-terminal" evidence="6">
    <location>
        <begin position="310"/>
        <end position="691"/>
    </location>
</feature>
<evidence type="ECO:0000256" key="3">
    <source>
        <dbReference type="ARBA" id="ARBA00023237"/>
    </source>
</evidence>
<dbReference type="Pfam" id="PF03968">
    <property type="entry name" value="LptD_N"/>
    <property type="match status" value="1"/>
</dbReference>
<feature type="domain" description="Organic solvent tolerance-like N-terminal" evidence="5">
    <location>
        <begin position="64"/>
        <end position="194"/>
    </location>
</feature>
<dbReference type="RefSeq" id="WP_116687941.1">
    <property type="nucleotide sequence ID" value="NZ_CAWNYD010000006.1"/>
</dbReference>
<evidence type="ECO:0000256" key="4">
    <source>
        <dbReference type="HAMAP-Rule" id="MF_01411"/>
    </source>
</evidence>
<name>A0A2V1GYD3_9GAMM</name>
<dbReference type="OrthoDB" id="9760225at2"/>
<comment type="caution">
    <text evidence="7">The sequence shown here is derived from an EMBL/GenBank/DDBJ whole genome shotgun (WGS) entry which is preliminary data.</text>
</comment>
<evidence type="ECO:0000256" key="2">
    <source>
        <dbReference type="ARBA" id="ARBA00023136"/>
    </source>
</evidence>
<evidence type="ECO:0000313" key="7">
    <source>
        <dbReference type="EMBL" id="PVZ67745.1"/>
    </source>
</evidence>
<gene>
    <name evidence="4" type="primary">lptD</name>
    <name evidence="7" type="ORF">DC094_15030</name>
</gene>
<dbReference type="InterPro" id="IPR007543">
    <property type="entry name" value="LptD_C"/>
</dbReference>
<protein>
    <recommendedName>
        <fullName evidence="4">LPS-assembly protein LptD</fullName>
    </recommendedName>
</protein>
<comment type="function">
    <text evidence="4">Together with LptE, is involved in the assembly of lipopolysaccharide (LPS) at the surface of the outer membrane.</text>
</comment>
<evidence type="ECO:0000259" key="5">
    <source>
        <dbReference type="Pfam" id="PF03968"/>
    </source>
</evidence>
<dbReference type="InterPro" id="IPR005653">
    <property type="entry name" value="OstA-like_N"/>
</dbReference>
<dbReference type="HAMAP" id="MF_01411">
    <property type="entry name" value="LPS_assembly_LptD"/>
    <property type="match status" value="1"/>
</dbReference>
<evidence type="ECO:0000256" key="1">
    <source>
        <dbReference type="ARBA" id="ARBA00022729"/>
    </source>
</evidence>
<sequence>MNKVTTLGLVSLLSISNAATSQDLNDLPSFTGPIENPVPDSEECRLYGTPGQLESLLDERVQGEADKIEFDQQSGALLKGNVTLRKNGLYLKTDAARVDAAGEKVVIDGEVQITRSYEIFTGNDAKLDLANGGSSLKDASFKLGQQGIQGGAQTLTEQPDKKLELKNAWYSRCPQPEPFWKLQAQTIELDREQGWGSMDNAVLRISDVPVLWIPTINFPLDDRRKTGLLYPDLTLNLSGGSGKSIDYSQPYYINLAPNYDLTLTPRYIYNRGLLLGGEFRYLGQKQQYQINYSLLPGDNQAVKDGRTEDNRFSLKLDHQATFANWQSDFLYQEVSDRNYFNDLGNSFSNTTDDRLERHWTLTREAESWMARAEWLDYQPLSDNTALWRVEPSLEWSGKLLHASDFRLDLYSQAARYSRQNSVVDSGNRLVINPTLQWQKNSQAWQLDVSLGALHRQYYLKGQQRNSLSQSITTLGGKLFLENNRSDSTINLTPRIYYLNISEKDQSDIPNFDTRLLDFSYDRLFSPWRYSGYDQVAAADRLSLGVEAEWFSDSGRALAEIGIARGYYLDRNLQIDDGLATTPLAAYLNLLPDDPLSLSLSVSARDKIELADLALVWKNQRDRYRLRLRRREDAVLQAGVGFWNKINDRWSAFGGWQYDFDNHLSQETLAGLEYSDCCWSVQVGYRRYLDSSSDLPETWQEGLLLRLQLKGLAGFGDNSQQLLERWMPDFSDQNLTGENP</sequence>
<dbReference type="GO" id="GO:0015920">
    <property type="term" value="P:lipopolysaccharide transport"/>
    <property type="evidence" value="ECO:0007669"/>
    <property type="project" value="InterPro"/>
</dbReference>
<evidence type="ECO:0000259" key="6">
    <source>
        <dbReference type="Pfam" id="PF04453"/>
    </source>
</evidence>
<organism evidence="7 8">
    <name type="scientific">Pelagibaculum spongiae</name>
    <dbReference type="NCBI Taxonomy" id="2080658"/>
    <lineage>
        <taxon>Bacteria</taxon>
        <taxon>Pseudomonadati</taxon>
        <taxon>Pseudomonadota</taxon>
        <taxon>Gammaproteobacteria</taxon>
        <taxon>Oceanospirillales</taxon>
        <taxon>Pelagibaculum</taxon>
    </lineage>
</organism>
<dbReference type="GO" id="GO:0009279">
    <property type="term" value="C:cell outer membrane"/>
    <property type="evidence" value="ECO:0007669"/>
    <property type="project" value="UniProtKB-SubCell"/>
</dbReference>
<keyword evidence="8" id="KW-1185">Reference proteome</keyword>
<comment type="subcellular location">
    <subcellularLocation>
        <location evidence="4">Cell outer membrane</location>
    </subcellularLocation>
</comment>
<dbReference type="GO" id="GO:0043165">
    <property type="term" value="P:Gram-negative-bacterium-type cell outer membrane assembly"/>
    <property type="evidence" value="ECO:0007669"/>
    <property type="project" value="UniProtKB-UniRule"/>
</dbReference>
<comment type="subunit">
    <text evidence="4">Component of the lipopolysaccharide transport and assembly complex. Interacts with LptE and LptA.</text>
</comment>
<reference evidence="7 8" key="1">
    <citation type="submission" date="2018-04" db="EMBL/GenBank/DDBJ databases">
        <title>Thalassorhabdus spongiae gen. nov., sp. nov., isolated from a marine sponge in South-West Iceland.</title>
        <authorList>
            <person name="Knobloch S."/>
            <person name="Daussin A."/>
            <person name="Johannsson R."/>
            <person name="Marteinsson V.T."/>
        </authorList>
    </citation>
    <scope>NUCLEOTIDE SEQUENCE [LARGE SCALE GENOMIC DNA]</scope>
    <source>
        <strain evidence="7 8">Hp12</strain>
    </source>
</reference>
<dbReference type="InterPro" id="IPR050218">
    <property type="entry name" value="LptD"/>
</dbReference>
<evidence type="ECO:0000313" key="8">
    <source>
        <dbReference type="Proteomes" id="UP000244906"/>
    </source>
</evidence>
<dbReference type="Proteomes" id="UP000244906">
    <property type="component" value="Unassembled WGS sequence"/>
</dbReference>
<accession>A0A2V1GYD3</accession>
<keyword evidence="3 4" id="KW-0998">Cell outer membrane</keyword>
<dbReference type="EMBL" id="QDDL01000006">
    <property type="protein sequence ID" value="PVZ67745.1"/>
    <property type="molecule type" value="Genomic_DNA"/>
</dbReference>
<comment type="similarity">
    <text evidence="4">Belongs to the LptD family.</text>
</comment>
<proteinExistence type="inferred from homology"/>
<dbReference type="Pfam" id="PF04453">
    <property type="entry name" value="LptD"/>
    <property type="match status" value="1"/>
</dbReference>